<protein>
    <submittedName>
        <fullName evidence="2">Uncharacterized protein</fullName>
    </submittedName>
</protein>
<reference evidence="2" key="1">
    <citation type="submission" date="2022-11" db="UniProtKB">
        <authorList>
            <consortium name="WormBaseParasite"/>
        </authorList>
    </citation>
    <scope>IDENTIFICATION</scope>
</reference>
<evidence type="ECO:0000313" key="2">
    <source>
        <dbReference type="WBParaSite" id="JU765_v2.g10286.t1"/>
    </source>
</evidence>
<accession>A0AC34PV70</accession>
<evidence type="ECO:0000313" key="1">
    <source>
        <dbReference type="Proteomes" id="UP000887576"/>
    </source>
</evidence>
<dbReference type="Proteomes" id="UP000887576">
    <property type="component" value="Unplaced"/>
</dbReference>
<organism evidence="1 2">
    <name type="scientific">Panagrolaimus sp. JU765</name>
    <dbReference type="NCBI Taxonomy" id="591449"/>
    <lineage>
        <taxon>Eukaryota</taxon>
        <taxon>Metazoa</taxon>
        <taxon>Ecdysozoa</taxon>
        <taxon>Nematoda</taxon>
        <taxon>Chromadorea</taxon>
        <taxon>Rhabditida</taxon>
        <taxon>Tylenchina</taxon>
        <taxon>Panagrolaimomorpha</taxon>
        <taxon>Panagrolaimoidea</taxon>
        <taxon>Panagrolaimidae</taxon>
        <taxon>Panagrolaimus</taxon>
    </lineage>
</organism>
<name>A0AC34PV70_9BILA</name>
<sequence length="299" mass="34525">MLATKSALPSKFIRFISNVVPPKIPTDSRGFLVDERPKNERELYDANFRVHRLPKPLRVEIADQKDTLLMTQFLNEHFCKFVSAALAIKIKYEELYPITHRIVKGSVRYPMCPLVFYDGKLVAAYAITYYDETNISKYFPLIKERLNPDAKFIIKEDYADDVKNGPLSTENGNKVFVFLDEMVRQGSKFLPDDCNRIAFAEASAVHHSIKGSRVYNYMFDVIYDLAAKRTKADYMAAISVAKSTHLVAGNRNWHPVAEMPYKDFKMNGKPVFEDLYDNVEEASLVVKRILRKKDFLHFD</sequence>
<proteinExistence type="predicted"/>
<dbReference type="WBParaSite" id="JU765_v2.g10286.t1">
    <property type="protein sequence ID" value="JU765_v2.g10286.t1"/>
    <property type="gene ID" value="JU765_v2.g10286"/>
</dbReference>